<dbReference type="InterPro" id="IPR016461">
    <property type="entry name" value="COMT-like"/>
</dbReference>
<dbReference type="PANTHER" id="PTHR43712">
    <property type="entry name" value="PUTATIVE (AFU_ORTHOLOGUE AFUA_4G14580)-RELATED"/>
    <property type="match status" value="1"/>
</dbReference>
<keyword evidence="2" id="KW-0808">Transferase</keyword>
<dbReference type="PROSITE" id="PS51683">
    <property type="entry name" value="SAM_OMT_II"/>
    <property type="match status" value="1"/>
</dbReference>
<feature type="domain" description="O-methyltransferase dimerisation" evidence="5">
    <location>
        <begin position="87"/>
        <end position="155"/>
    </location>
</feature>
<dbReference type="AlphaFoldDB" id="A0A8H3FEM7"/>
<evidence type="ECO:0008006" key="8">
    <source>
        <dbReference type="Google" id="ProtNLM"/>
    </source>
</evidence>
<dbReference type="InterPro" id="IPR012967">
    <property type="entry name" value="COMT_dimerisation"/>
</dbReference>
<dbReference type="OrthoDB" id="1606438at2759"/>
<keyword evidence="3" id="KW-0949">S-adenosyl-L-methionine</keyword>
<evidence type="ECO:0000259" key="4">
    <source>
        <dbReference type="Pfam" id="PF00891"/>
    </source>
</evidence>
<evidence type="ECO:0000313" key="7">
    <source>
        <dbReference type="Proteomes" id="UP000664534"/>
    </source>
</evidence>
<dbReference type="Proteomes" id="UP000664534">
    <property type="component" value="Unassembled WGS sequence"/>
</dbReference>
<sequence length="415" mass="46237">MASQLNMLGLAADIVTCTREITGQLQKSGLTEPTFDVASSRELWESPNLDLKAAKTKLVEASSTLLTLVNGPMAFHRNWFGSHYDLVAFQAMLEFKVLDNIPATGSIDLHTLAAKVQLDQDKLRRILRLLGTHRYINEPERDFFEHTVLSEILLRDELLKAQGGLQLNDMHKASALASEYLKEKPFFDRPFSLLVQWVRESGISNGTLVDVGGGSGHIALGLAKESPTWNFIVQDLHDNMFAESSKSAAKDLSSRVSFQRHDFFTAQSPAAGISAYLLRQCLHNWSDEDSVKIIKTFIPALEASPETALLINEGIMPNRGDVALHEERMFRQMDLAMFVTTNAKQRTEEDWRALVANADRRLKVTRILRDKGTMGVIEVHLDLTRYVPDVDVHANGINGTNGNGNQTNLLAGEQI</sequence>
<dbReference type="GO" id="GO:0008171">
    <property type="term" value="F:O-methyltransferase activity"/>
    <property type="evidence" value="ECO:0007669"/>
    <property type="project" value="InterPro"/>
</dbReference>
<organism evidence="6 7">
    <name type="scientific">Imshaugia aleurites</name>
    <dbReference type="NCBI Taxonomy" id="172621"/>
    <lineage>
        <taxon>Eukaryota</taxon>
        <taxon>Fungi</taxon>
        <taxon>Dikarya</taxon>
        <taxon>Ascomycota</taxon>
        <taxon>Pezizomycotina</taxon>
        <taxon>Lecanoromycetes</taxon>
        <taxon>OSLEUM clade</taxon>
        <taxon>Lecanoromycetidae</taxon>
        <taxon>Lecanorales</taxon>
        <taxon>Lecanorineae</taxon>
        <taxon>Parmeliaceae</taxon>
        <taxon>Imshaugia</taxon>
    </lineage>
</organism>
<evidence type="ECO:0000259" key="5">
    <source>
        <dbReference type="Pfam" id="PF08100"/>
    </source>
</evidence>
<proteinExistence type="predicted"/>
<evidence type="ECO:0000256" key="3">
    <source>
        <dbReference type="ARBA" id="ARBA00022691"/>
    </source>
</evidence>
<dbReference type="InterPro" id="IPR036388">
    <property type="entry name" value="WH-like_DNA-bd_sf"/>
</dbReference>
<dbReference type="Pfam" id="PF08100">
    <property type="entry name" value="Dimerisation"/>
    <property type="match status" value="1"/>
</dbReference>
<dbReference type="SUPFAM" id="SSF46785">
    <property type="entry name" value="Winged helix' DNA-binding domain"/>
    <property type="match status" value="1"/>
</dbReference>
<keyword evidence="1" id="KW-0489">Methyltransferase</keyword>
<reference evidence="6" key="1">
    <citation type="submission" date="2021-03" db="EMBL/GenBank/DDBJ databases">
        <authorList>
            <person name="Tagirdzhanova G."/>
        </authorList>
    </citation>
    <scope>NUCLEOTIDE SEQUENCE</scope>
</reference>
<dbReference type="InterPro" id="IPR001077">
    <property type="entry name" value="COMT_C"/>
</dbReference>
<dbReference type="SUPFAM" id="SSF53335">
    <property type="entry name" value="S-adenosyl-L-methionine-dependent methyltransferases"/>
    <property type="match status" value="1"/>
</dbReference>
<keyword evidence="7" id="KW-1185">Reference proteome</keyword>
<dbReference type="GO" id="GO:0032259">
    <property type="term" value="P:methylation"/>
    <property type="evidence" value="ECO:0007669"/>
    <property type="project" value="UniProtKB-KW"/>
</dbReference>
<dbReference type="InterPro" id="IPR029063">
    <property type="entry name" value="SAM-dependent_MTases_sf"/>
</dbReference>
<evidence type="ECO:0000313" key="6">
    <source>
        <dbReference type="EMBL" id="CAF9919446.1"/>
    </source>
</evidence>
<comment type="caution">
    <text evidence="6">The sequence shown here is derived from an EMBL/GenBank/DDBJ whole genome shotgun (WGS) entry which is preliminary data.</text>
</comment>
<protein>
    <recommendedName>
        <fullName evidence="8">O-methyltransferase domain-containing protein</fullName>
    </recommendedName>
</protein>
<gene>
    <name evidence="6" type="ORF">IMSHALPRED_004625</name>
</gene>
<dbReference type="PANTHER" id="PTHR43712:SF5">
    <property type="entry name" value="O-METHYLTRANSFERASE ASQN-RELATED"/>
    <property type="match status" value="1"/>
</dbReference>
<dbReference type="Gene3D" id="3.40.50.150">
    <property type="entry name" value="Vaccinia Virus protein VP39"/>
    <property type="match status" value="1"/>
</dbReference>
<dbReference type="Gene3D" id="1.10.10.10">
    <property type="entry name" value="Winged helix-like DNA-binding domain superfamily/Winged helix DNA-binding domain"/>
    <property type="match status" value="1"/>
</dbReference>
<name>A0A8H3FEM7_9LECA</name>
<feature type="domain" description="O-methyltransferase C-terminal" evidence="4">
    <location>
        <begin position="207"/>
        <end position="358"/>
    </location>
</feature>
<dbReference type="InterPro" id="IPR036390">
    <property type="entry name" value="WH_DNA-bd_sf"/>
</dbReference>
<evidence type="ECO:0000256" key="1">
    <source>
        <dbReference type="ARBA" id="ARBA00022603"/>
    </source>
</evidence>
<dbReference type="EMBL" id="CAJPDT010000023">
    <property type="protein sequence ID" value="CAF9919446.1"/>
    <property type="molecule type" value="Genomic_DNA"/>
</dbReference>
<dbReference type="Pfam" id="PF00891">
    <property type="entry name" value="Methyltransf_2"/>
    <property type="match status" value="1"/>
</dbReference>
<evidence type="ECO:0000256" key="2">
    <source>
        <dbReference type="ARBA" id="ARBA00022679"/>
    </source>
</evidence>
<accession>A0A8H3FEM7</accession>